<reference evidence="11 12" key="1">
    <citation type="submission" date="2017-07" db="EMBL/GenBank/DDBJ databases">
        <authorList>
            <person name="Talla V."/>
            <person name="Backstrom N."/>
        </authorList>
    </citation>
    <scope>NUCLEOTIDE SEQUENCE [LARGE SCALE GENOMIC DNA]</scope>
</reference>
<evidence type="ECO:0000256" key="2">
    <source>
        <dbReference type="ARBA" id="ARBA00006656"/>
    </source>
</evidence>
<evidence type="ECO:0000259" key="10">
    <source>
        <dbReference type="PROSITE" id="PS51362"/>
    </source>
</evidence>
<dbReference type="GO" id="GO:0005615">
    <property type="term" value="C:extracellular space"/>
    <property type="evidence" value="ECO:0007669"/>
    <property type="project" value="TreeGrafter"/>
</dbReference>
<dbReference type="Proteomes" id="UP000324832">
    <property type="component" value="Unassembled WGS sequence"/>
</dbReference>
<dbReference type="GO" id="GO:0008083">
    <property type="term" value="F:growth factor activity"/>
    <property type="evidence" value="ECO:0007669"/>
    <property type="project" value="UniProtKB-KW"/>
</dbReference>
<dbReference type="Gene3D" id="2.10.90.10">
    <property type="entry name" value="Cystine-knot cytokines"/>
    <property type="match status" value="1"/>
</dbReference>
<sequence length="337" mass="38650">MDLRFIILILIDLACWGEMAACANCANDLTVDLTEARIEFVKQQILKKLRLSKKPAVAVPVNSLPMPVAQGQTLSQGTDKPSEIDDYYGRTEQKIIFPVEGECLTSGRYPFTCLQFELPPDVEPEEVTVVELWFFKTFVISEAAHWDSQQQFKKTKPIAIKETDIGEGWVRVELAWAVRVWLEGRERLHTLHLRRAPLSFHEKHRPFLVLYTKYAGKRRRGRTLECGATTSECCREPLYVSFRELGWDDWIIRPTGYHAYFCKGTCLPISGVTKADSYHHNIIRKYFYAISNDRKAEFKPCCAPTTFSSLQLLYMDSNNTVTQKTLPNMVVESCGCM</sequence>
<dbReference type="SUPFAM" id="SSF57501">
    <property type="entry name" value="Cystine-knot cytokines"/>
    <property type="match status" value="1"/>
</dbReference>
<dbReference type="GO" id="GO:0005125">
    <property type="term" value="F:cytokine activity"/>
    <property type="evidence" value="ECO:0007669"/>
    <property type="project" value="TreeGrafter"/>
</dbReference>
<keyword evidence="3" id="KW-0964">Secreted</keyword>
<feature type="chain" id="PRO_5022782502" description="TGF-beta family profile domain-containing protein" evidence="9">
    <location>
        <begin position="22"/>
        <end position="337"/>
    </location>
</feature>
<name>A0A5E4R5X9_9NEOP</name>
<accession>A0A5E4R5X9</accession>
<comment type="subcellular location">
    <subcellularLocation>
        <location evidence="1">Secreted</location>
    </subcellularLocation>
</comment>
<dbReference type="AlphaFoldDB" id="A0A5E4R5X9"/>
<comment type="similarity">
    <text evidence="2 8">Belongs to the TGF-beta family.</text>
</comment>
<evidence type="ECO:0000256" key="4">
    <source>
        <dbReference type="ARBA" id="ARBA00022729"/>
    </source>
</evidence>
<dbReference type="InterPro" id="IPR017948">
    <property type="entry name" value="TGFb_CS"/>
</dbReference>
<dbReference type="PROSITE" id="PS51362">
    <property type="entry name" value="TGF_BETA_2"/>
    <property type="match status" value="1"/>
</dbReference>
<evidence type="ECO:0000313" key="12">
    <source>
        <dbReference type="Proteomes" id="UP000324832"/>
    </source>
</evidence>
<keyword evidence="7" id="KW-0325">Glycoprotein</keyword>
<proteinExistence type="inferred from homology"/>
<evidence type="ECO:0000256" key="9">
    <source>
        <dbReference type="SAM" id="SignalP"/>
    </source>
</evidence>
<feature type="signal peptide" evidence="9">
    <location>
        <begin position="1"/>
        <end position="21"/>
    </location>
</feature>
<dbReference type="InterPro" id="IPR015615">
    <property type="entry name" value="TGF-beta-rel"/>
</dbReference>
<evidence type="ECO:0000313" key="11">
    <source>
        <dbReference type="EMBL" id="VVD05985.1"/>
    </source>
</evidence>
<keyword evidence="4 9" id="KW-0732">Signal</keyword>
<dbReference type="InterPro" id="IPR029034">
    <property type="entry name" value="Cystine-knot_cytokine"/>
</dbReference>
<dbReference type="PANTHER" id="PTHR11848">
    <property type="entry name" value="TGF-BETA FAMILY"/>
    <property type="match status" value="1"/>
</dbReference>
<dbReference type="FunFam" id="2.10.90.10:FF:000005">
    <property type="entry name" value="Inhibin beta A chain"/>
    <property type="match status" value="1"/>
</dbReference>
<keyword evidence="12" id="KW-1185">Reference proteome</keyword>
<evidence type="ECO:0000256" key="7">
    <source>
        <dbReference type="ARBA" id="ARBA00023180"/>
    </source>
</evidence>
<organism evidence="11 12">
    <name type="scientific">Leptidea sinapis</name>
    <dbReference type="NCBI Taxonomy" id="189913"/>
    <lineage>
        <taxon>Eukaryota</taxon>
        <taxon>Metazoa</taxon>
        <taxon>Ecdysozoa</taxon>
        <taxon>Arthropoda</taxon>
        <taxon>Hexapoda</taxon>
        <taxon>Insecta</taxon>
        <taxon>Pterygota</taxon>
        <taxon>Neoptera</taxon>
        <taxon>Endopterygota</taxon>
        <taxon>Lepidoptera</taxon>
        <taxon>Glossata</taxon>
        <taxon>Ditrysia</taxon>
        <taxon>Papilionoidea</taxon>
        <taxon>Pieridae</taxon>
        <taxon>Dismorphiinae</taxon>
        <taxon>Leptidea</taxon>
    </lineage>
</organism>
<dbReference type="Pfam" id="PF00019">
    <property type="entry name" value="TGF_beta"/>
    <property type="match status" value="1"/>
</dbReference>
<keyword evidence="6" id="KW-1015">Disulfide bond</keyword>
<dbReference type="PANTHER" id="PTHR11848:SF298">
    <property type="entry name" value="DAWDLE, ISOFORM A"/>
    <property type="match status" value="1"/>
</dbReference>
<evidence type="ECO:0000256" key="3">
    <source>
        <dbReference type="ARBA" id="ARBA00022525"/>
    </source>
</evidence>
<dbReference type="EMBL" id="FZQP02007058">
    <property type="protein sequence ID" value="VVD05985.1"/>
    <property type="molecule type" value="Genomic_DNA"/>
</dbReference>
<evidence type="ECO:0000256" key="6">
    <source>
        <dbReference type="ARBA" id="ARBA00023157"/>
    </source>
</evidence>
<evidence type="ECO:0000256" key="5">
    <source>
        <dbReference type="ARBA" id="ARBA00023030"/>
    </source>
</evidence>
<dbReference type="Gene3D" id="2.60.120.970">
    <property type="match status" value="1"/>
</dbReference>
<dbReference type="PROSITE" id="PS00250">
    <property type="entry name" value="TGF_BETA_1"/>
    <property type="match status" value="1"/>
</dbReference>
<dbReference type="SMART" id="SM00204">
    <property type="entry name" value="TGFB"/>
    <property type="match status" value="1"/>
</dbReference>
<feature type="domain" description="TGF-beta family profile" evidence="10">
    <location>
        <begin position="217"/>
        <end position="337"/>
    </location>
</feature>
<dbReference type="CDD" id="cd13752">
    <property type="entry name" value="TGF_beta_INHB"/>
    <property type="match status" value="1"/>
</dbReference>
<protein>
    <recommendedName>
        <fullName evidence="10">TGF-beta family profile domain-containing protein</fullName>
    </recommendedName>
</protein>
<gene>
    <name evidence="11" type="ORF">LSINAPIS_LOCUS15429</name>
</gene>
<evidence type="ECO:0000256" key="8">
    <source>
        <dbReference type="RuleBase" id="RU000354"/>
    </source>
</evidence>
<evidence type="ECO:0000256" key="1">
    <source>
        <dbReference type="ARBA" id="ARBA00004613"/>
    </source>
</evidence>
<dbReference type="InterPro" id="IPR001839">
    <property type="entry name" value="TGF-b_C"/>
</dbReference>
<keyword evidence="5 8" id="KW-0339">Growth factor</keyword>